<evidence type="ECO:0000259" key="2">
    <source>
        <dbReference type="PROSITE" id="PS50878"/>
    </source>
</evidence>
<dbReference type="AlphaFoldDB" id="A0A9W4TLM3"/>
<keyword evidence="3" id="KW-0548">Nucleotidyltransferase</keyword>
<dbReference type="InterPro" id="IPR043128">
    <property type="entry name" value="Rev_trsase/Diguanyl_cyclase"/>
</dbReference>
<dbReference type="PANTHER" id="PTHR34047">
    <property type="entry name" value="NUCLEAR INTRON MATURASE 1, MITOCHONDRIAL-RELATED"/>
    <property type="match status" value="1"/>
</dbReference>
<dbReference type="InterPro" id="IPR000477">
    <property type="entry name" value="RT_dom"/>
</dbReference>
<organism evidence="3 4">
    <name type="scientific">Flavobacterium collinsii</name>
    <dbReference type="NCBI Taxonomy" id="1114861"/>
    <lineage>
        <taxon>Bacteria</taxon>
        <taxon>Pseudomonadati</taxon>
        <taxon>Bacteroidota</taxon>
        <taxon>Flavobacteriia</taxon>
        <taxon>Flavobacteriales</taxon>
        <taxon>Flavobacteriaceae</taxon>
        <taxon>Flavobacterium</taxon>
    </lineage>
</organism>
<accession>A0A9W4TLM3</accession>
<dbReference type="EC" id="2.7.7.49" evidence="3"/>
<dbReference type="InterPro" id="IPR051083">
    <property type="entry name" value="GrpII_Intron_Splice-Mob/Def"/>
</dbReference>
<keyword evidence="3" id="KW-0695">RNA-directed DNA polymerase</keyword>
<dbReference type="PANTHER" id="PTHR34047:SF8">
    <property type="entry name" value="PROTEIN YKFC"/>
    <property type="match status" value="1"/>
</dbReference>
<name>A0A9W4TLM3_9FLAO</name>
<gene>
    <name evidence="3" type="ORF">TRV642_4425</name>
</gene>
<comment type="similarity">
    <text evidence="1">Belongs to the bacterial reverse transcriptase family.</text>
</comment>
<dbReference type="EMBL" id="OX336425">
    <property type="protein sequence ID" value="CAI2769083.1"/>
    <property type="molecule type" value="Genomic_DNA"/>
</dbReference>
<sequence>MNYISFFSTENIIRILCKYRAKAANKRHEKHMMRDISLHVSTNKILSSENNEEFQILQDFFPKRRQWIQLNESERKSCNSSIKINELRLYKSYIKTKENIKEGKIDAPEWYLNLLDYVEKIQLIIINVENSDYVMSKPQIRGIKKKIKKKVLICRPIALYDITDKIICSLTAKYLTQFFEHLFLDCSYAFRAKNNNNDIPTHHDCIQAILDNRKKEKDLWVAECDIQKFFDTVQHEYLLKIFDNLSLRIESEKNIVLDNKAKIIFKLFLDSFSFQENILSLNSDPQWFNSRGLPNGNFDWVEKELNDKFGDSYTSKYILGVPQGNAISCFISNLILHNVDEKVLESQSDVFYLRYCDDMVLMHKNNNTCRQNLDVFMTALHENFLLYHNPKKTLNYKERKNSLEFWDNKSKEPFYWGNKHLDENNIPWVSFVGYQVNFYGKIRVRKATLRKETKKQTETSQKVLKALGKLRESDVIEEKNSRKSINQLVSTLQQKLISMSVGRVNILNHKNPQSQALCWTNGFKKLSTNKITSTQLKYLDRRRRIQLKRIPFELREIKKRLVKKDTNQPKTLDEISFKGGAFSYYNFLKHKK</sequence>
<evidence type="ECO:0000313" key="4">
    <source>
        <dbReference type="Proteomes" id="UP001152749"/>
    </source>
</evidence>
<keyword evidence="3" id="KW-0808">Transferase</keyword>
<dbReference type="KEGG" id="fcs:TRV642_4425"/>
<dbReference type="InterPro" id="IPR043502">
    <property type="entry name" value="DNA/RNA_pol_sf"/>
</dbReference>
<feature type="domain" description="Reverse transcriptase" evidence="2">
    <location>
        <begin position="124"/>
        <end position="421"/>
    </location>
</feature>
<dbReference type="Pfam" id="PF00078">
    <property type="entry name" value="RVT_1"/>
    <property type="match status" value="1"/>
</dbReference>
<reference evidence="3" key="1">
    <citation type="submission" date="2022-09" db="EMBL/GenBank/DDBJ databases">
        <authorList>
            <person name="Duchaud E."/>
        </authorList>
    </citation>
    <scope>NUCLEOTIDE SEQUENCE</scope>
    <source>
        <strain evidence="3">TRV642</strain>
    </source>
</reference>
<dbReference type="GO" id="GO:0003964">
    <property type="term" value="F:RNA-directed DNA polymerase activity"/>
    <property type="evidence" value="ECO:0007669"/>
    <property type="project" value="UniProtKB-KW"/>
</dbReference>
<proteinExistence type="inferred from homology"/>
<dbReference type="PROSITE" id="PS50878">
    <property type="entry name" value="RT_POL"/>
    <property type="match status" value="1"/>
</dbReference>
<evidence type="ECO:0000256" key="1">
    <source>
        <dbReference type="ARBA" id="ARBA00034120"/>
    </source>
</evidence>
<dbReference type="Proteomes" id="UP001152749">
    <property type="component" value="Chromosome"/>
</dbReference>
<evidence type="ECO:0000313" key="3">
    <source>
        <dbReference type="EMBL" id="CAI2769083.1"/>
    </source>
</evidence>
<protein>
    <submittedName>
        <fullName evidence="3">RNA-directed DNA polymerase</fullName>
        <ecNumber evidence="3">2.7.7.49</ecNumber>
    </submittedName>
</protein>
<dbReference type="SUPFAM" id="SSF56672">
    <property type="entry name" value="DNA/RNA polymerases"/>
    <property type="match status" value="1"/>
</dbReference>
<dbReference type="Gene3D" id="3.30.70.270">
    <property type="match status" value="1"/>
</dbReference>